<dbReference type="InterPro" id="IPR039568">
    <property type="entry name" value="Peptidase_MA-like_dom"/>
</dbReference>
<dbReference type="Pfam" id="PF13424">
    <property type="entry name" value="TPR_12"/>
    <property type="match status" value="1"/>
</dbReference>
<evidence type="ECO:0000313" key="4">
    <source>
        <dbReference type="EMBL" id="NKE69412.1"/>
    </source>
</evidence>
<sequence length="449" mass="51721">MRFSSKERWLLLGIGLLLLFYLIAPSKKEIPLRKEGATDSLLPSIDIEVSRPSPPGSVSPPSSDQEAPPWATFNEKGVALFNKGRYQEALDLFQQAFALRPEEITLRKNVAQAHAQLGWEAIRQNAFADAEPHFAASIEQFDKEAAFYFGAAIAFHRRQKERDAFRMLEIGISLDPEQAIAYKLLGEIYESRNEFKKAIEAWEKASRLDPRDAALSARMEKMRREHRLFSQFQQAQTLHFNLLFEGREEKDRARRVIQLLEQAYQEIGRTFSYYPDRTILAVLYTDQQFRDVTQSPAWTKALFDGKIHLPIGGPIENEALLKKVVYHEYTHALVHQLSRGKTPTWLNEGLALYFEEGGRLDRDRLTPPLLPLDRLHGTFMAYDEPTARRAYAQSRSATAYLIDRYGFFRIKLLLEGLADNTPFPKAFEQIFLIPYADFQLEWQKRMGSG</sequence>
<evidence type="ECO:0000259" key="3">
    <source>
        <dbReference type="Pfam" id="PF13485"/>
    </source>
</evidence>
<dbReference type="PANTHER" id="PTHR12558">
    <property type="entry name" value="CELL DIVISION CYCLE 16,23,27"/>
    <property type="match status" value="1"/>
</dbReference>
<dbReference type="InterPro" id="IPR011990">
    <property type="entry name" value="TPR-like_helical_dom_sf"/>
</dbReference>
<dbReference type="Pfam" id="PF00515">
    <property type="entry name" value="TPR_1"/>
    <property type="match status" value="1"/>
</dbReference>
<dbReference type="Pfam" id="PF13485">
    <property type="entry name" value="Peptidase_MA_2"/>
    <property type="match status" value="1"/>
</dbReference>
<dbReference type="EMBL" id="VTOW01000001">
    <property type="protein sequence ID" value="NKE69412.1"/>
    <property type="molecule type" value="Genomic_DNA"/>
</dbReference>
<dbReference type="Proteomes" id="UP000534783">
    <property type="component" value="Unassembled WGS sequence"/>
</dbReference>
<feature type="repeat" description="TPR" evidence="1">
    <location>
        <begin position="179"/>
        <end position="212"/>
    </location>
</feature>
<comment type="caution">
    <text evidence="4">The sequence shown here is derived from an EMBL/GenBank/DDBJ whole genome shotgun (WGS) entry which is preliminary data.</text>
</comment>
<proteinExistence type="predicted"/>
<keyword evidence="1" id="KW-0802">TPR repeat</keyword>
<feature type="repeat" description="TPR" evidence="1">
    <location>
        <begin position="70"/>
        <end position="103"/>
    </location>
</feature>
<reference evidence="4 5" key="1">
    <citation type="journal article" date="2020" name="Nature">
        <title>Bacterial chemolithoautotrophy via manganese oxidation.</title>
        <authorList>
            <person name="Yu H."/>
            <person name="Leadbetter J.R."/>
        </authorList>
    </citation>
    <scope>NUCLEOTIDE SEQUENCE [LARGE SCALE GENOMIC DNA]</scope>
    <source>
        <strain evidence="4 5">Mn-1</strain>
    </source>
</reference>
<dbReference type="SMART" id="SM00028">
    <property type="entry name" value="TPR"/>
    <property type="match status" value="4"/>
</dbReference>
<name>A0A7X6DLP8_9BACT</name>
<dbReference type="Gene3D" id="1.25.40.10">
    <property type="entry name" value="Tetratricopeptide repeat domain"/>
    <property type="match status" value="2"/>
</dbReference>
<dbReference type="PROSITE" id="PS50293">
    <property type="entry name" value="TPR_REGION"/>
    <property type="match status" value="1"/>
</dbReference>
<keyword evidence="5" id="KW-1185">Reference proteome</keyword>
<evidence type="ECO:0000256" key="2">
    <source>
        <dbReference type="SAM" id="MobiDB-lite"/>
    </source>
</evidence>
<dbReference type="AlphaFoldDB" id="A0A7X6DLP8"/>
<dbReference type="InterPro" id="IPR019734">
    <property type="entry name" value="TPR_rpt"/>
</dbReference>
<organism evidence="4 5">
    <name type="scientific">Candidatus Manganitrophus noduliformans</name>
    <dbReference type="NCBI Taxonomy" id="2606439"/>
    <lineage>
        <taxon>Bacteria</taxon>
        <taxon>Pseudomonadati</taxon>
        <taxon>Nitrospirota</taxon>
        <taxon>Nitrospiria</taxon>
        <taxon>Candidatus Troglogloeales</taxon>
        <taxon>Candidatus Manganitrophaceae</taxon>
        <taxon>Candidatus Manganitrophus</taxon>
    </lineage>
</organism>
<feature type="domain" description="Peptidase MA-like" evidence="3">
    <location>
        <begin position="311"/>
        <end position="444"/>
    </location>
</feature>
<evidence type="ECO:0000313" key="5">
    <source>
        <dbReference type="Proteomes" id="UP000534783"/>
    </source>
</evidence>
<dbReference type="RefSeq" id="WP_168057711.1">
    <property type="nucleotide sequence ID" value="NZ_VTOW01000001.1"/>
</dbReference>
<feature type="region of interest" description="Disordered" evidence="2">
    <location>
        <begin position="44"/>
        <end position="68"/>
    </location>
</feature>
<evidence type="ECO:0000256" key="1">
    <source>
        <dbReference type="PROSITE-ProRule" id="PRU00339"/>
    </source>
</evidence>
<dbReference type="PANTHER" id="PTHR12558:SF13">
    <property type="entry name" value="CELL DIVISION CYCLE PROTEIN 27 HOMOLOG"/>
    <property type="match status" value="1"/>
</dbReference>
<dbReference type="PROSITE" id="PS50005">
    <property type="entry name" value="TPR"/>
    <property type="match status" value="2"/>
</dbReference>
<accession>A0A7X6DLP8</accession>
<gene>
    <name evidence="4" type="ORF">MNODULE_01430</name>
</gene>
<dbReference type="SUPFAM" id="SSF48452">
    <property type="entry name" value="TPR-like"/>
    <property type="match status" value="1"/>
</dbReference>
<protein>
    <submittedName>
        <fullName evidence="4">Tetratricopeptide repeat protein</fullName>
    </submittedName>
</protein>